<proteinExistence type="predicted"/>
<feature type="compositionally biased region" description="Basic residues" evidence="1">
    <location>
        <begin position="1"/>
        <end position="15"/>
    </location>
</feature>
<accession>A0A0A9D5K3</accession>
<feature type="compositionally biased region" description="Pro residues" evidence="1">
    <location>
        <begin position="16"/>
        <end position="25"/>
    </location>
</feature>
<dbReference type="EMBL" id="GBRH01214824">
    <property type="protein sequence ID" value="JAD83071.1"/>
    <property type="molecule type" value="Transcribed_RNA"/>
</dbReference>
<protein>
    <submittedName>
        <fullName evidence="2">Uncharacterized protein</fullName>
    </submittedName>
</protein>
<reference evidence="2" key="1">
    <citation type="submission" date="2014-09" db="EMBL/GenBank/DDBJ databases">
        <authorList>
            <person name="Magalhaes I.L.F."/>
            <person name="Oliveira U."/>
            <person name="Santos F.R."/>
            <person name="Vidigal T.H.D.A."/>
            <person name="Brescovit A.D."/>
            <person name="Santos A.J."/>
        </authorList>
    </citation>
    <scope>NUCLEOTIDE SEQUENCE</scope>
    <source>
        <tissue evidence="2">Shoot tissue taken approximately 20 cm above the soil surface</tissue>
    </source>
</reference>
<evidence type="ECO:0000313" key="2">
    <source>
        <dbReference type="EMBL" id="JAD83071.1"/>
    </source>
</evidence>
<evidence type="ECO:0000256" key="1">
    <source>
        <dbReference type="SAM" id="MobiDB-lite"/>
    </source>
</evidence>
<dbReference type="AlphaFoldDB" id="A0A0A9D5K3"/>
<feature type="region of interest" description="Disordered" evidence="1">
    <location>
        <begin position="1"/>
        <end position="120"/>
    </location>
</feature>
<reference evidence="2" key="2">
    <citation type="journal article" date="2015" name="Data Brief">
        <title>Shoot transcriptome of the giant reed, Arundo donax.</title>
        <authorList>
            <person name="Barrero R.A."/>
            <person name="Guerrero F.D."/>
            <person name="Moolhuijzen P."/>
            <person name="Goolsby J.A."/>
            <person name="Tidwell J."/>
            <person name="Bellgard S.E."/>
            <person name="Bellgard M.I."/>
        </authorList>
    </citation>
    <scope>NUCLEOTIDE SEQUENCE</scope>
    <source>
        <tissue evidence="2">Shoot tissue taken approximately 20 cm above the soil surface</tissue>
    </source>
</reference>
<organism evidence="2">
    <name type="scientific">Arundo donax</name>
    <name type="common">Giant reed</name>
    <name type="synonym">Donax arundinaceus</name>
    <dbReference type="NCBI Taxonomy" id="35708"/>
    <lineage>
        <taxon>Eukaryota</taxon>
        <taxon>Viridiplantae</taxon>
        <taxon>Streptophyta</taxon>
        <taxon>Embryophyta</taxon>
        <taxon>Tracheophyta</taxon>
        <taxon>Spermatophyta</taxon>
        <taxon>Magnoliopsida</taxon>
        <taxon>Liliopsida</taxon>
        <taxon>Poales</taxon>
        <taxon>Poaceae</taxon>
        <taxon>PACMAD clade</taxon>
        <taxon>Arundinoideae</taxon>
        <taxon>Arundineae</taxon>
        <taxon>Arundo</taxon>
    </lineage>
</organism>
<feature type="compositionally biased region" description="Basic residues" evidence="1">
    <location>
        <begin position="42"/>
        <end position="57"/>
    </location>
</feature>
<sequence>MGRGTAHRSPPRTRRPPPPASPSAPPWRRTVPCAAMVEGRGSRTRRRHAAGLRRPAHARADAPHQPRASPRTSSSFAGSRKRGRASPSACCSACGRYNHAHGREEHVKRASTRAWRLGRE</sequence>
<name>A0A0A9D5K3_ARUDO</name>